<feature type="signal peptide" evidence="1">
    <location>
        <begin position="1"/>
        <end position="18"/>
    </location>
</feature>
<dbReference type="AlphaFoldDB" id="A0A1W2G764"/>
<dbReference type="EMBL" id="FWYF01000001">
    <property type="protein sequence ID" value="SMD32520.1"/>
    <property type="molecule type" value="Genomic_DNA"/>
</dbReference>
<name>A0A1W2G764_REIFA</name>
<proteinExistence type="predicted"/>
<gene>
    <name evidence="2" type="ORF">SAMN04488029_0865</name>
</gene>
<feature type="chain" id="PRO_5010747280" evidence="1">
    <location>
        <begin position="19"/>
        <end position="258"/>
    </location>
</feature>
<evidence type="ECO:0000313" key="3">
    <source>
        <dbReference type="Proteomes" id="UP000192472"/>
    </source>
</evidence>
<dbReference type="STRING" id="692418.SAMN04488029_0865"/>
<accession>A0A1W2G764</accession>
<keyword evidence="3" id="KW-1185">Reference proteome</keyword>
<organism evidence="2 3">
    <name type="scientific">Reichenbachiella faecimaris</name>
    <dbReference type="NCBI Taxonomy" id="692418"/>
    <lineage>
        <taxon>Bacteria</taxon>
        <taxon>Pseudomonadati</taxon>
        <taxon>Bacteroidota</taxon>
        <taxon>Cytophagia</taxon>
        <taxon>Cytophagales</taxon>
        <taxon>Reichenbachiellaceae</taxon>
        <taxon>Reichenbachiella</taxon>
    </lineage>
</organism>
<dbReference type="Proteomes" id="UP000192472">
    <property type="component" value="Unassembled WGS sequence"/>
</dbReference>
<reference evidence="2 3" key="1">
    <citation type="submission" date="2017-04" db="EMBL/GenBank/DDBJ databases">
        <authorList>
            <person name="Afonso C.L."/>
            <person name="Miller P.J."/>
            <person name="Scott M.A."/>
            <person name="Spackman E."/>
            <person name="Goraichik I."/>
            <person name="Dimitrov K.M."/>
            <person name="Suarez D.L."/>
            <person name="Swayne D.E."/>
        </authorList>
    </citation>
    <scope>NUCLEOTIDE SEQUENCE [LARGE SCALE GENOMIC DNA]</scope>
    <source>
        <strain evidence="2 3">DSM 26133</strain>
    </source>
</reference>
<dbReference type="RefSeq" id="WP_084371175.1">
    <property type="nucleotide sequence ID" value="NZ_FWYF01000001.1"/>
</dbReference>
<evidence type="ECO:0000256" key="1">
    <source>
        <dbReference type="SAM" id="SignalP"/>
    </source>
</evidence>
<keyword evidence="1" id="KW-0732">Signal</keyword>
<evidence type="ECO:0000313" key="2">
    <source>
        <dbReference type="EMBL" id="SMD32520.1"/>
    </source>
</evidence>
<protein>
    <submittedName>
        <fullName evidence="2">Uncharacterized protein</fullName>
    </submittedName>
</protein>
<sequence>MKYIISSVSLILSFHALAQEKITIDIPPTIVCYELVYGHQNAPAFYTNIPKTIYISVPFYQNHCELKIMAENEKNEIIPTSSIFRKEKGIKVSFDPVIDSEINMTIKSICPDYVSMQGASGIIPLAGEKLMGTLDFEVKSFQGREISHFGMEVIRRMNDWRTMVSSKALIIDDKLTQVAKDFDMSMFIEAEVNLEAYKYYTISGGGGEGNKTTPEEFIGLYLSESTMQPEWTSEKYTKIGYSDINYGDGEYSITILLK</sequence>